<keyword evidence="1" id="KW-0614">Plasmid</keyword>
<dbReference type="EMBL" id="CP030764">
    <property type="protein sequence ID" value="AXA44627.1"/>
    <property type="molecule type" value="Genomic_DNA"/>
</dbReference>
<dbReference type="RefSeq" id="WP_112908463.1">
    <property type="nucleotide sequence ID" value="NZ_CP030764.1"/>
</dbReference>
<gene>
    <name evidence="1" type="ORF">DLJ82_6656</name>
</gene>
<reference evidence="1 2" key="1">
    <citation type="submission" date="2018-07" db="EMBL/GenBank/DDBJ databases">
        <title>Rhizobium leguminosarum strain:ATCC 14479 Genome sequencing and assembly.</title>
        <authorList>
            <person name="Chakraborty R."/>
        </authorList>
    </citation>
    <scope>NUCLEOTIDE SEQUENCE [LARGE SCALE GENOMIC DNA]</scope>
    <source>
        <strain evidence="1 2">ATCC 14479</strain>
        <plasmid evidence="2">Plasmid unnamed4</plasmid>
    </source>
</reference>
<evidence type="ECO:0008006" key="3">
    <source>
        <dbReference type="Google" id="ProtNLM"/>
    </source>
</evidence>
<dbReference type="Proteomes" id="UP000251166">
    <property type="component" value="Plasmid unnamed4"/>
</dbReference>
<geneLocation type="plasmid" evidence="1 2">
    <name>unnamed4</name>
</geneLocation>
<evidence type="ECO:0000313" key="2">
    <source>
        <dbReference type="Proteomes" id="UP000251166"/>
    </source>
</evidence>
<dbReference type="InterPro" id="IPR011990">
    <property type="entry name" value="TPR-like_helical_dom_sf"/>
</dbReference>
<sequence>MVNTNIPSPGGKLSAPERLIAIESKLELLTAAKPDKPWYKQPGILISLSAFIISLATTGYSTYRAIRQDVEATRVQLQVLVSQLNSAGLQQVELNEKYKNNAQLLSVVNSALSAQSAVVARKASAVATKLGDEAAPLDLEIIARSLQNTNDIGQVESLLLKALRLSTTSPEYIFIARDLGALYAYIGKPENGEEYFNLALKGREKFADEVYTEIYKSSTDAWTHSLWAQALEQVDCKRAGGHIAAAVALRLKLPTATSSQLDPYVNQVIAYCGLPAILMSSPNQ</sequence>
<accession>A0A2Z4YT19</accession>
<dbReference type="AlphaFoldDB" id="A0A2Z4YT19"/>
<name>A0A2Z4YT19_RHILE</name>
<organism evidence="1 2">
    <name type="scientific">Rhizobium leguminosarum</name>
    <dbReference type="NCBI Taxonomy" id="384"/>
    <lineage>
        <taxon>Bacteria</taxon>
        <taxon>Pseudomonadati</taxon>
        <taxon>Pseudomonadota</taxon>
        <taxon>Alphaproteobacteria</taxon>
        <taxon>Hyphomicrobiales</taxon>
        <taxon>Rhizobiaceae</taxon>
        <taxon>Rhizobium/Agrobacterium group</taxon>
        <taxon>Rhizobium</taxon>
    </lineage>
</organism>
<proteinExistence type="predicted"/>
<evidence type="ECO:0000313" key="1">
    <source>
        <dbReference type="EMBL" id="AXA44627.1"/>
    </source>
</evidence>
<protein>
    <recommendedName>
        <fullName evidence="3">Tetratricopeptide repeat protein</fullName>
    </recommendedName>
</protein>
<dbReference type="Gene3D" id="1.25.40.10">
    <property type="entry name" value="Tetratricopeptide repeat domain"/>
    <property type="match status" value="1"/>
</dbReference>